<dbReference type="InterPro" id="IPR050310">
    <property type="entry name" value="VPS10-sortilin"/>
</dbReference>
<name>C1MQR7_MICPC</name>
<organism evidence="9">
    <name type="scientific">Micromonas pusilla (strain CCMP1545)</name>
    <name type="common">Picoplanktonic green alga</name>
    <dbReference type="NCBI Taxonomy" id="564608"/>
    <lineage>
        <taxon>Eukaryota</taxon>
        <taxon>Viridiplantae</taxon>
        <taxon>Chlorophyta</taxon>
        <taxon>Mamiellophyceae</taxon>
        <taxon>Mamiellales</taxon>
        <taxon>Mamiellaceae</taxon>
        <taxon>Micromonas</taxon>
    </lineage>
</organism>
<dbReference type="GeneID" id="9683612"/>
<dbReference type="InterPro" id="IPR031777">
    <property type="entry name" value="Sortilin_C"/>
</dbReference>
<evidence type="ECO:0000313" key="9">
    <source>
        <dbReference type="Proteomes" id="UP000001876"/>
    </source>
</evidence>
<keyword evidence="2" id="KW-0677">Repeat</keyword>
<dbReference type="GO" id="GO:0005794">
    <property type="term" value="C:Golgi apparatus"/>
    <property type="evidence" value="ECO:0007669"/>
    <property type="project" value="TreeGrafter"/>
</dbReference>
<dbReference type="AlphaFoldDB" id="C1MQR7"/>
<keyword evidence="3 5" id="KW-0472">Membrane</keyword>
<keyword evidence="5" id="KW-1133">Transmembrane helix</keyword>
<feature type="transmembrane region" description="Helical" evidence="5">
    <location>
        <begin position="797"/>
        <end position="817"/>
    </location>
</feature>
<evidence type="ECO:0000256" key="1">
    <source>
        <dbReference type="ARBA" id="ARBA00004370"/>
    </source>
</evidence>
<keyword evidence="5" id="KW-0812">Transmembrane</keyword>
<evidence type="ECO:0000256" key="4">
    <source>
        <dbReference type="ARBA" id="ARBA00023180"/>
    </source>
</evidence>
<keyword evidence="4" id="KW-0325">Glycoprotein</keyword>
<keyword evidence="6" id="KW-0732">Signal</keyword>
<dbReference type="EMBL" id="GG663738">
    <property type="protein sequence ID" value="EEH57756.1"/>
    <property type="molecule type" value="Genomic_DNA"/>
</dbReference>
<accession>C1MQR7</accession>
<feature type="signal peptide" evidence="6">
    <location>
        <begin position="1"/>
        <end position="19"/>
    </location>
</feature>
<evidence type="ECO:0000256" key="2">
    <source>
        <dbReference type="ARBA" id="ARBA00022737"/>
    </source>
</evidence>
<evidence type="ECO:0000256" key="3">
    <source>
        <dbReference type="ARBA" id="ARBA00023136"/>
    </source>
</evidence>
<reference evidence="8 9" key="1">
    <citation type="journal article" date="2009" name="Science">
        <title>Green evolution and dynamic adaptations revealed by genomes of the marine picoeukaryotes Micromonas.</title>
        <authorList>
            <person name="Worden A.Z."/>
            <person name="Lee J.H."/>
            <person name="Mock T."/>
            <person name="Rouze P."/>
            <person name="Simmons M.P."/>
            <person name="Aerts A.L."/>
            <person name="Allen A.E."/>
            <person name="Cuvelier M.L."/>
            <person name="Derelle E."/>
            <person name="Everett M.V."/>
            <person name="Foulon E."/>
            <person name="Grimwood J."/>
            <person name="Gundlach H."/>
            <person name="Henrissat B."/>
            <person name="Napoli C."/>
            <person name="McDonald S.M."/>
            <person name="Parker M.S."/>
            <person name="Rombauts S."/>
            <person name="Salamov A."/>
            <person name="Von Dassow P."/>
            <person name="Badger J.H."/>
            <person name="Coutinho P.M."/>
            <person name="Demir E."/>
            <person name="Dubchak I."/>
            <person name="Gentemann C."/>
            <person name="Eikrem W."/>
            <person name="Gready J.E."/>
            <person name="John U."/>
            <person name="Lanier W."/>
            <person name="Lindquist E.A."/>
            <person name="Lucas S."/>
            <person name="Mayer K.F."/>
            <person name="Moreau H."/>
            <person name="Not F."/>
            <person name="Otillar R."/>
            <person name="Panaud O."/>
            <person name="Pangilinan J."/>
            <person name="Paulsen I."/>
            <person name="Piegu B."/>
            <person name="Poliakov A."/>
            <person name="Robbens S."/>
            <person name="Schmutz J."/>
            <person name="Toulza E."/>
            <person name="Wyss T."/>
            <person name="Zelensky A."/>
            <person name="Zhou K."/>
            <person name="Armbrust E.V."/>
            <person name="Bhattacharya D."/>
            <person name="Goodenough U.W."/>
            <person name="Van de Peer Y."/>
            <person name="Grigoriev I.V."/>
        </authorList>
    </citation>
    <scope>NUCLEOTIDE SEQUENCE [LARGE SCALE GENOMIC DNA]</scope>
    <source>
        <strain evidence="8 9">CCMP1545</strain>
    </source>
</reference>
<dbReference type="SMART" id="SM00602">
    <property type="entry name" value="VPS10"/>
    <property type="match status" value="1"/>
</dbReference>
<dbReference type="SUPFAM" id="SSF110296">
    <property type="entry name" value="Oligoxyloglucan reducing end-specific cellobiohydrolase"/>
    <property type="match status" value="1"/>
</dbReference>
<dbReference type="InterPro" id="IPR015943">
    <property type="entry name" value="WD40/YVTN_repeat-like_dom_sf"/>
</dbReference>
<dbReference type="eggNOG" id="KOG3511">
    <property type="taxonomic scope" value="Eukaryota"/>
</dbReference>
<sequence length="867" mass="94902">MSTALRAIVLAALVAQVAADCPKDVFQAVPPSVTMDTIPDQLEWKVAPDKTRVFAKSESGMVYIAKGDGTGLLPFVDETPNLQGTSEAAVHPDGNSRNVLEIISPSDASPFIILQGWGSYNWASRDMGTTWIQPCEIPGSDKENCFASPVGNTGSRMSSLFKINPEFPEYVLAMTLRRSCMNADAATGELCGEDLMHSSDFGKTWVNLTTLSDSRIAGFVDFDWAPVAPGTQLDGPEDHPGILATVYESNQDMIDGLQKSWDYNVHFVWSHDLFKTEHNRVLMCGNSFEVLNGDIYVAQLRDCEKYHQSSAEDKANADTFPGTEIALRVSIDRGGSFAETCFPVSLAEKGYTIFDYREDVGGPDFISVNHDEEDPVESRAPMGNLYSSDKTLQLFSLSMRRNVRFGGSAVDFINVEGIHGIYIANQIDGGAFSDPSVVSGRGRVEDFVHTRITYNGGGSWQSITPPLTDSEGKPIRCHAVGNGRCELHLHGESHWQQGSWKTRLGSVYSQKSAPGVILATGNVGQYLSADANLVNTYLSRDAGSTWEEILKGPHIYEFGNHGGLIVAAQLASAGPTDEVWFTRDEGACWEGPIKLSNKMSVHNIRVAPDSIGDVFIIHGTDSEERDGDPDGVMYILDFNRLTVLDPKNNMQASAFTFPVCSDSDYETWSPNPPGAPGKCILGQKYSLARRKRDVRCLNEPDYEKKHDEATKCPCDAQYDTECQYGSERVDGLGDCVKMDDIDVGRCAVLECVEIPSSNLRAIAGTQCEGDMGDMDPDLGQIRQVGCDAKKSGGGHPILTFFIVMFFIVLALGGAWYAHMKYDLSTFVPERVKDAFEGILEKIRELTGRSSRPAGYFEPLGDFDGDEI</sequence>
<dbReference type="GO" id="GO:0006892">
    <property type="term" value="P:post-Golgi vesicle-mediated transport"/>
    <property type="evidence" value="ECO:0007669"/>
    <property type="project" value="TreeGrafter"/>
</dbReference>
<feature type="chain" id="PRO_5002910436" evidence="6">
    <location>
        <begin position="20"/>
        <end position="867"/>
    </location>
</feature>
<dbReference type="InterPro" id="IPR006581">
    <property type="entry name" value="VPS10"/>
</dbReference>
<dbReference type="OMA" id="DTECDYG"/>
<dbReference type="GO" id="GO:0016020">
    <property type="term" value="C:membrane"/>
    <property type="evidence" value="ECO:0007669"/>
    <property type="project" value="UniProtKB-SubCell"/>
</dbReference>
<dbReference type="Gene3D" id="2.130.10.10">
    <property type="entry name" value="YVTN repeat-like/Quinoprotein amine dehydrogenase"/>
    <property type="match status" value="1"/>
</dbReference>
<dbReference type="Gene3D" id="2.10.70.80">
    <property type="match status" value="1"/>
</dbReference>
<dbReference type="STRING" id="564608.C1MQR7"/>
<proteinExistence type="predicted"/>
<gene>
    <name evidence="8" type="ORF">MICPUCDRAFT_47082</name>
</gene>
<keyword evidence="9" id="KW-1185">Reference proteome</keyword>
<evidence type="ECO:0000256" key="5">
    <source>
        <dbReference type="SAM" id="Phobius"/>
    </source>
</evidence>
<dbReference type="KEGG" id="mpp:MICPUCDRAFT_47082"/>
<evidence type="ECO:0000313" key="8">
    <source>
        <dbReference type="EMBL" id="EEH57756.1"/>
    </source>
</evidence>
<dbReference type="Pfam" id="PF15901">
    <property type="entry name" value="Sortilin_C"/>
    <property type="match status" value="1"/>
</dbReference>
<dbReference type="PANTHER" id="PTHR12106:SF27">
    <property type="entry name" value="SORTILIN-RELATED RECEPTOR"/>
    <property type="match status" value="1"/>
</dbReference>
<dbReference type="InterPro" id="IPR031778">
    <property type="entry name" value="Sortilin_N"/>
</dbReference>
<evidence type="ECO:0000259" key="7">
    <source>
        <dbReference type="SMART" id="SM00602"/>
    </source>
</evidence>
<feature type="domain" description="VPS10" evidence="7">
    <location>
        <begin position="110"/>
        <end position="790"/>
    </location>
</feature>
<comment type="subcellular location">
    <subcellularLocation>
        <location evidence="1">Membrane</location>
    </subcellularLocation>
</comment>
<dbReference type="RefSeq" id="XP_003057805.1">
    <property type="nucleotide sequence ID" value="XM_003057759.1"/>
</dbReference>
<dbReference type="OrthoDB" id="443634at2759"/>
<protein>
    <submittedName>
        <fullName evidence="8">Predicted protein</fullName>
    </submittedName>
</protein>
<dbReference type="Pfam" id="PF15902">
    <property type="entry name" value="Sortilin-Vps10"/>
    <property type="match status" value="1"/>
</dbReference>
<dbReference type="Proteomes" id="UP000001876">
    <property type="component" value="Unassembled WGS sequence"/>
</dbReference>
<dbReference type="PANTHER" id="PTHR12106">
    <property type="entry name" value="SORTILIN RELATED"/>
    <property type="match status" value="1"/>
</dbReference>
<evidence type="ECO:0000256" key="6">
    <source>
        <dbReference type="SAM" id="SignalP"/>
    </source>
</evidence>